<feature type="transmembrane region" description="Helical" evidence="12">
    <location>
        <begin position="506"/>
        <end position="525"/>
    </location>
</feature>
<dbReference type="PROSITE" id="PS51371">
    <property type="entry name" value="CBS"/>
    <property type="match status" value="1"/>
</dbReference>
<dbReference type="PANTHER" id="PTHR11689">
    <property type="entry name" value="CHLORIDE CHANNEL PROTEIN CLC FAMILY MEMBER"/>
    <property type="match status" value="1"/>
</dbReference>
<feature type="transmembrane region" description="Helical" evidence="12">
    <location>
        <begin position="145"/>
        <end position="170"/>
    </location>
</feature>
<keyword evidence="4 12" id="KW-0812">Transmembrane</keyword>
<evidence type="ECO:0000256" key="8">
    <source>
        <dbReference type="ARBA" id="ARBA00023122"/>
    </source>
</evidence>
<keyword evidence="6 12" id="KW-1133">Transmembrane helix</keyword>
<feature type="transmembrane region" description="Helical" evidence="12">
    <location>
        <begin position="531"/>
        <end position="554"/>
    </location>
</feature>
<feature type="transmembrane region" description="Helical" evidence="12">
    <location>
        <begin position="351"/>
        <end position="378"/>
    </location>
</feature>
<keyword evidence="7 12" id="KW-0406">Ion transport</keyword>
<dbReference type="InterPro" id="IPR014743">
    <property type="entry name" value="Cl-channel_core"/>
</dbReference>
<dbReference type="InterPro" id="IPR051280">
    <property type="entry name" value="Cl-channel/antiporter"/>
</dbReference>
<comment type="subcellular location">
    <subcellularLocation>
        <location evidence="1 12">Membrane</location>
        <topology evidence="1 12">Multi-pass membrane protein</topology>
    </subcellularLocation>
</comment>
<dbReference type="SUPFAM" id="SSF81340">
    <property type="entry name" value="Clc chloride channel"/>
    <property type="match status" value="1"/>
</dbReference>
<keyword evidence="9 12" id="KW-0472">Membrane</keyword>
<dbReference type="Gene3D" id="1.10.3080.10">
    <property type="entry name" value="Clc chloride channel"/>
    <property type="match status" value="1"/>
</dbReference>
<protein>
    <recommendedName>
        <fullName evidence="12">Chloride channel protein</fullName>
    </recommendedName>
</protein>
<dbReference type="InterPro" id="IPR046342">
    <property type="entry name" value="CBS_dom_sf"/>
</dbReference>
<dbReference type="Gene3D" id="3.10.580.10">
    <property type="entry name" value="CBS-domain"/>
    <property type="match status" value="1"/>
</dbReference>
<evidence type="ECO:0000256" key="11">
    <source>
        <dbReference type="PROSITE-ProRule" id="PRU00703"/>
    </source>
</evidence>
<feature type="transmembrane region" description="Helical" evidence="12">
    <location>
        <begin position="200"/>
        <end position="217"/>
    </location>
</feature>
<keyword evidence="16" id="KW-1185">Reference proteome</keyword>
<dbReference type="InterPro" id="IPR001807">
    <property type="entry name" value="ClC"/>
</dbReference>
<evidence type="ECO:0000313" key="16">
    <source>
        <dbReference type="Proteomes" id="UP000316726"/>
    </source>
</evidence>
<dbReference type="PRINTS" id="PR00762">
    <property type="entry name" value="CLCHANNEL"/>
</dbReference>
<evidence type="ECO:0000256" key="6">
    <source>
        <dbReference type="ARBA" id="ARBA00022989"/>
    </source>
</evidence>
<evidence type="ECO:0000256" key="5">
    <source>
        <dbReference type="ARBA" id="ARBA00022737"/>
    </source>
</evidence>
<dbReference type="SUPFAM" id="SSF54631">
    <property type="entry name" value="CBS-domain pair"/>
    <property type="match status" value="1"/>
</dbReference>
<keyword evidence="8 11" id="KW-0129">CBS domain</keyword>
<dbReference type="Proteomes" id="UP000316726">
    <property type="component" value="Chromosome 8"/>
</dbReference>
<evidence type="ECO:0000256" key="3">
    <source>
        <dbReference type="ARBA" id="ARBA00022448"/>
    </source>
</evidence>
<dbReference type="Pfam" id="PF00654">
    <property type="entry name" value="Voltage_CLC"/>
    <property type="match status" value="1"/>
</dbReference>
<dbReference type="OrthoDB" id="428525at2759"/>
<dbReference type="GO" id="GO:0005254">
    <property type="term" value="F:chloride channel activity"/>
    <property type="evidence" value="ECO:0007669"/>
    <property type="project" value="UniProtKB-UniRule"/>
</dbReference>
<feature type="transmembrane region" description="Helical" evidence="12">
    <location>
        <begin position="566"/>
        <end position="589"/>
    </location>
</feature>
<sequence>MRRGSKTYIDLATHSDDEELELGSMPFGRSSSAKYEDVDALYGSEGGRATFHLKEEEHHLEALEKMNRFECKDYDICDSQLNKLTNSVKSKKEYNLREALCWLLPIVIGVLMGITAFVVDIGIEWVVTFRYERTKDKIYANSSSIALPLFIFVSTSAAFTCVAGGLVAFVEPLAAGSGIPEVKTYLNGVRMKNLLHIKTLVAKLCGIMFSIGAGLIAGKEGPFVHGGAIVGSGVSAMASKALGWRINGKYANLFRNDVDHREFTAIGTAAGVATAFGAPIGGALFTIEEGCSFYSTFVFWRCFIATCSGVLTLHALVEARHTTFDVSEAKLGNHRDFGLYSDGDANYGEAFWYYVWEFPVFVIVGILGGLMGALFIHLNVKITMWRRKHIPVDKRNRRFYEVVAIAVLTSIILFSFAKASPCRTLPENAAIEEKFNEEEAELSGEDTVKEGRHMYFPRLWCEEGKYSVYGQLLMVPLSEALRMIVHLGETVDCTTTGCQSEIFPSASLFVFLVVIYLLMTLTYGVSAPTGLFVPSLAVGAAMGHLVGQILQNSVGADKITINMHTYSILGAAASLGGATRMTLSIAVLVMETTGAMQLIVPIMLVIFISKIVGDFFNEGIYDTHIHIRGAPLLEESGLSSSHRMITEKVSIGDVAKKELVVLPSKIQVRSLVEILKNCSHNSFPIVNGAEKSKMVIEGSISRVVLYKMLEHRLGLYNNASTAEGGEEEASGVMSEDLDTKYVLPKDQRRRRNLQNKLEPRIDGEPLHLDLLEFELNQENFLESHVYVDMTPFMQQNPFVLSPDTSLSRAYHLFRTMGLRYLLVGHAQPVVSGIITRKDLTEEHIKISIGKKVRRRMKSKATEDAEDVGERSANDTTGN</sequence>
<evidence type="ECO:0000256" key="9">
    <source>
        <dbReference type="ARBA" id="ARBA00023136"/>
    </source>
</evidence>
<reference evidence="15 16" key="1">
    <citation type="submission" date="2018-07" db="EMBL/GenBank/DDBJ databases">
        <title>The complete nuclear genome of the prasinophyte Chloropicon primus (CCMP1205).</title>
        <authorList>
            <person name="Pombert J.-F."/>
            <person name="Otis C."/>
            <person name="Turmel M."/>
            <person name="Lemieux C."/>
        </authorList>
    </citation>
    <scope>NUCLEOTIDE SEQUENCE [LARGE SCALE GENOMIC DNA]</scope>
    <source>
        <strain evidence="15 16">CCMP1205</strain>
    </source>
</reference>
<dbReference type="Pfam" id="PF00571">
    <property type="entry name" value="CBS"/>
    <property type="match status" value="1"/>
</dbReference>
<feature type="region of interest" description="Disordered" evidence="13">
    <location>
        <begin position="855"/>
        <end position="878"/>
    </location>
</feature>
<keyword evidence="3 12" id="KW-0813">Transport</keyword>
<gene>
    <name evidence="15" type="ORF">A3770_08p52870</name>
</gene>
<name>A0A5B8MQH1_9CHLO</name>
<keyword evidence="5" id="KW-0677">Repeat</keyword>
<evidence type="ECO:0000256" key="12">
    <source>
        <dbReference type="RuleBase" id="RU361221"/>
    </source>
</evidence>
<accession>A0A5B8MQH1</accession>
<feature type="compositionally biased region" description="Basic and acidic residues" evidence="13">
    <location>
        <begin position="859"/>
        <end position="872"/>
    </location>
</feature>
<dbReference type="InterPro" id="IPR000644">
    <property type="entry name" value="CBS_dom"/>
</dbReference>
<evidence type="ECO:0000256" key="13">
    <source>
        <dbReference type="SAM" id="MobiDB-lite"/>
    </source>
</evidence>
<feature type="transmembrane region" description="Helical" evidence="12">
    <location>
        <begin position="99"/>
        <end position="125"/>
    </location>
</feature>
<feature type="transmembrane region" description="Helical" evidence="12">
    <location>
        <begin position="595"/>
        <end position="613"/>
    </location>
</feature>
<evidence type="ECO:0000313" key="15">
    <source>
        <dbReference type="EMBL" id="QDZ22769.1"/>
    </source>
</evidence>
<dbReference type="EMBL" id="CP031041">
    <property type="protein sequence ID" value="QDZ22769.1"/>
    <property type="molecule type" value="Genomic_DNA"/>
</dbReference>
<comment type="similarity">
    <text evidence="2 12">Belongs to the chloride channel (TC 2.A.49) family.</text>
</comment>
<keyword evidence="10 12" id="KW-0868">Chloride</keyword>
<dbReference type="AlphaFoldDB" id="A0A5B8MQH1"/>
<evidence type="ECO:0000256" key="7">
    <source>
        <dbReference type="ARBA" id="ARBA00023065"/>
    </source>
</evidence>
<dbReference type="GO" id="GO:0016020">
    <property type="term" value="C:membrane"/>
    <property type="evidence" value="ECO:0007669"/>
    <property type="project" value="UniProtKB-SubCell"/>
</dbReference>
<dbReference type="STRING" id="1764295.A0A5B8MQH1"/>
<feature type="transmembrane region" description="Helical" evidence="12">
    <location>
        <begin position="399"/>
        <end position="417"/>
    </location>
</feature>
<evidence type="ECO:0000256" key="2">
    <source>
        <dbReference type="ARBA" id="ARBA00009476"/>
    </source>
</evidence>
<organism evidence="15 16">
    <name type="scientific">Chloropicon primus</name>
    <dbReference type="NCBI Taxonomy" id="1764295"/>
    <lineage>
        <taxon>Eukaryota</taxon>
        <taxon>Viridiplantae</taxon>
        <taxon>Chlorophyta</taxon>
        <taxon>Chloropicophyceae</taxon>
        <taxon>Chloropicales</taxon>
        <taxon>Chloropicaceae</taxon>
        <taxon>Chloropicon</taxon>
    </lineage>
</organism>
<evidence type="ECO:0000259" key="14">
    <source>
        <dbReference type="PROSITE" id="PS51371"/>
    </source>
</evidence>
<dbReference type="PANTHER" id="PTHR11689:SF136">
    <property type="entry name" value="H(+)_CL(-) EXCHANGE TRANSPORTER 7"/>
    <property type="match status" value="1"/>
</dbReference>
<evidence type="ECO:0000256" key="1">
    <source>
        <dbReference type="ARBA" id="ARBA00004141"/>
    </source>
</evidence>
<feature type="domain" description="CBS" evidence="14">
    <location>
        <begin position="789"/>
        <end position="852"/>
    </location>
</feature>
<evidence type="ECO:0000256" key="4">
    <source>
        <dbReference type="ARBA" id="ARBA00022692"/>
    </source>
</evidence>
<feature type="transmembrane region" description="Helical" evidence="12">
    <location>
        <begin position="263"/>
        <end position="287"/>
    </location>
</feature>
<evidence type="ECO:0000256" key="10">
    <source>
        <dbReference type="ARBA" id="ARBA00023214"/>
    </source>
</evidence>
<proteinExistence type="inferred from homology"/>